<keyword evidence="2" id="KW-1185">Reference proteome</keyword>
<protein>
    <recommendedName>
        <fullName evidence="3">C2H2-type domain-containing protein</fullName>
    </recommendedName>
</protein>
<dbReference type="EMBL" id="BTSX01000006">
    <property type="protein sequence ID" value="GMT07119.1"/>
    <property type="molecule type" value="Genomic_DNA"/>
</dbReference>
<organism evidence="1 2">
    <name type="scientific">Pristionchus entomophagus</name>
    <dbReference type="NCBI Taxonomy" id="358040"/>
    <lineage>
        <taxon>Eukaryota</taxon>
        <taxon>Metazoa</taxon>
        <taxon>Ecdysozoa</taxon>
        <taxon>Nematoda</taxon>
        <taxon>Chromadorea</taxon>
        <taxon>Rhabditida</taxon>
        <taxon>Rhabditina</taxon>
        <taxon>Diplogasteromorpha</taxon>
        <taxon>Diplogasteroidea</taxon>
        <taxon>Neodiplogasteridae</taxon>
        <taxon>Pristionchus</taxon>
    </lineage>
</organism>
<evidence type="ECO:0000313" key="2">
    <source>
        <dbReference type="Proteomes" id="UP001432027"/>
    </source>
</evidence>
<accession>A0AAV5UMI4</accession>
<feature type="non-terminal residue" evidence="1">
    <location>
        <position position="173"/>
    </location>
</feature>
<reference evidence="1" key="1">
    <citation type="submission" date="2023-10" db="EMBL/GenBank/DDBJ databases">
        <title>Genome assembly of Pristionchus species.</title>
        <authorList>
            <person name="Yoshida K."/>
            <person name="Sommer R.J."/>
        </authorList>
    </citation>
    <scope>NUCLEOTIDE SEQUENCE</scope>
    <source>
        <strain evidence="1">RS0144</strain>
    </source>
</reference>
<gene>
    <name evidence="1" type="ORF">PENTCL1PPCAC_29293</name>
</gene>
<evidence type="ECO:0008006" key="3">
    <source>
        <dbReference type="Google" id="ProtNLM"/>
    </source>
</evidence>
<dbReference type="Proteomes" id="UP001432027">
    <property type="component" value="Unassembled WGS sequence"/>
</dbReference>
<feature type="non-terminal residue" evidence="1">
    <location>
        <position position="1"/>
    </location>
</feature>
<comment type="caution">
    <text evidence="1">The sequence shown here is derived from an EMBL/GenBank/DDBJ whole genome shotgun (WGS) entry which is preliminary data.</text>
</comment>
<dbReference type="AlphaFoldDB" id="A0AAV5UMI4"/>
<name>A0AAV5UMI4_9BILA</name>
<proteinExistence type="predicted"/>
<sequence length="173" mass="19793">SLCPHCNSASFVNFKELEEHILEEHGAVEYYACPLCTEALSTNECSFSALFIHSRRKSFQKKERYLGLVCSECGLYARISAEGTEEEWTAFTRLMSKHSPENLVPVVVYSMKPLKEVTQLHHEIFPVSEDDMRTSEEHCPHCQIELLSRLEMKKHLLDGGCMPSSRLALITRK</sequence>
<evidence type="ECO:0000313" key="1">
    <source>
        <dbReference type="EMBL" id="GMT07119.1"/>
    </source>
</evidence>